<dbReference type="SMART" id="SM00181">
    <property type="entry name" value="EGF"/>
    <property type="match status" value="2"/>
</dbReference>
<comment type="caution">
    <text evidence="6">The sequence shown here is derived from an EMBL/GenBank/DDBJ whole genome shotgun (WGS) entry which is preliminary data.</text>
</comment>
<keyword evidence="1" id="KW-0245">EGF-like domain</keyword>
<feature type="chain" id="PRO_5043010294" evidence="3">
    <location>
        <begin position="19"/>
        <end position="584"/>
    </location>
</feature>
<comment type="caution">
    <text evidence="1">Lacks conserved residue(s) required for the propagation of feature annotation.</text>
</comment>
<dbReference type="CDD" id="cd09631">
    <property type="entry name" value="DOMON_DOH"/>
    <property type="match status" value="1"/>
</dbReference>
<evidence type="ECO:0000259" key="4">
    <source>
        <dbReference type="PROSITE" id="PS50026"/>
    </source>
</evidence>
<sequence length="584" mass="65021">MRDMVPLLLLTLVAMSDAHVALTFPEPRYPALDFLDTSRTMGPCGVPKQRQAHYTSLAVGSTYNFTWRMQYPHQGGYRILLIDKDGNTVEELAPLNGIEFAGTDDQTSQSQNIRFTRACSECTVVLERQALEWGKSYRFRSCADVNVLETIPEDDQCSGHGTLVNSRCVCEHGYKGDICQYQTNCHLDEDCLNGGKCIEEPNSIASASCYCTYGFFGRNCKQTYERGNDECFAYTSIDEKRFTAYGMFSPACFNKEKLTDNDFVYYRKIKNDVEIILDFASTSWVSIGWRPEGLDKSCRLFPDLEGVRNRRSAEVMMPPLTVPTPSHHSAQNDNTSSLPRFQDSEPAFTRDHPPAKVAQEGPRPIMPRNNGLLETALHAPLHAMDCIDVLIGAVREGRTRVQDSYSRDRSTPLEDHRYEGEMSLVASAGRELDGRTVIMFRRPIQEIEPTDHPLGPGRMFVVWAKGQQQGAYSHGAPSALESSGSRVPFYMDDILKYHGSRNRGVHPIDFTTPVKLPKPGDAAFGVNIAAAEPTLQHQQTAKSPKTSPSPAAIATMAPPYVQVDDSSTRVSAIFVLVTAFIVLN</sequence>
<feature type="signal peptide" evidence="3">
    <location>
        <begin position="1"/>
        <end position="18"/>
    </location>
</feature>
<feature type="domain" description="DOMON" evidence="5">
    <location>
        <begin position="342"/>
        <end position="466"/>
    </location>
</feature>
<dbReference type="Pfam" id="PF23106">
    <property type="entry name" value="EGF_Teneurin"/>
    <property type="match status" value="1"/>
</dbReference>
<dbReference type="Gene3D" id="2.10.25.10">
    <property type="entry name" value="Laminin"/>
    <property type="match status" value="2"/>
</dbReference>
<feature type="disulfide bond" evidence="1">
    <location>
        <begin position="211"/>
        <end position="220"/>
    </location>
</feature>
<evidence type="ECO:0000313" key="7">
    <source>
        <dbReference type="Proteomes" id="UP001331761"/>
    </source>
</evidence>
<keyword evidence="1" id="KW-1015">Disulfide bond</keyword>
<dbReference type="InterPro" id="IPR045266">
    <property type="entry name" value="DOH_DOMON"/>
</dbReference>
<keyword evidence="7" id="KW-1185">Reference proteome</keyword>
<reference evidence="6 7" key="1">
    <citation type="submission" date="2019-10" db="EMBL/GenBank/DDBJ databases">
        <title>Assembly and Annotation for the nematode Trichostrongylus colubriformis.</title>
        <authorList>
            <person name="Martin J."/>
        </authorList>
    </citation>
    <scope>NUCLEOTIDE SEQUENCE [LARGE SCALE GENOMIC DNA]</scope>
    <source>
        <strain evidence="6">G859</strain>
        <tissue evidence="6">Whole worm</tissue>
    </source>
</reference>
<dbReference type="PANTHER" id="PTHR46901">
    <property type="entry name" value="GH04942P"/>
    <property type="match status" value="1"/>
</dbReference>
<evidence type="ECO:0000256" key="2">
    <source>
        <dbReference type="SAM" id="MobiDB-lite"/>
    </source>
</evidence>
<feature type="compositionally biased region" description="Polar residues" evidence="2">
    <location>
        <begin position="323"/>
        <end position="339"/>
    </location>
</feature>
<dbReference type="PROSITE" id="PS50836">
    <property type="entry name" value="DOMON"/>
    <property type="match status" value="1"/>
</dbReference>
<accession>A0AAN8FTL8</accession>
<evidence type="ECO:0000256" key="3">
    <source>
        <dbReference type="SAM" id="SignalP"/>
    </source>
</evidence>
<keyword evidence="3" id="KW-0732">Signal</keyword>
<dbReference type="SUPFAM" id="SSF57196">
    <property type="entry name" value="EGF/Laminin"/>
    <property type="match status" value="1"/>
</dbReference>
<dbReference type="EMBL" id="WIXE01000643">
    <property type="protein sequence ID" value="KAK5986421.1"/>
    <property type="molecule type" value="Genomic_DNA"/>
</dbReference>
<feature type="compositionally biased region" description="Polar residues" evidence="2">
    <location>
        <begin position="535"/>
        <end position="549"/>
    </location>
</feature>
<protein>
    <submittedName>
        <fullName evidence="6">Uncharacterized protein</fullName>
    </submittedName>
</protein>
<dbReference type="CDD" id="cd00054">
    <property type="entry name" value="EGF_CA"/>
    <property type="match status" value="1"/>
</dbReference>
<dbReference type="AlphaFoldDB" id="A0AAN8FTL8"/>
<dbReference type="PROSITE" id="PS01186">
    <property type="entry name" value="EGF_2"/>
    <property type="match status" value="1"/>
</dbReference>
<dbReference type="PANTHER" id="PTHR46901:SF2">
    <property type="entry name" value="GH04942P"/>
    <property type="match status" value="1"/>
</dbReference>
<feature type="region of interest" description="Disordered" evidence="2">
    <location>
        <begin position="320"/>
        <end position="365"/>
    </location>
</feature>
<proteinExistence type="predicted"/>
<evidence type="ECO:0000256" key="1">
    <source>
        <dbReference type="PROSITE-ProRule" id="PRU00076"/>
    </source>
</evidence>
<gene>
    <name evidence="6" type="ORF">GCK32_003699</name>
</gene>
<organism evidence="6 7">
    <name type="scientific">Trichostrongylus colubriformis</name>
    <name type="common">Black scour worm</name>
    <dbReference type="NCBI Taxonomy" id="6319"/>
    <lineage>
        <taxon>Eukaryota</taxon>
        <taxon>Metazoa</taxon>
        <taxon>Ecdysozoa</taxon>
        <taxon>Nematoda</taxon>
        <taxon>Chromadorea</taxon>
        <taxon>Rhabditida</taxon>
        <taxon>Rhabditina</taxon>
        <taxon>Rhabditomorpha</taxon>
        <taxon>Strongyloidea</taxon>
        <taxon>Trichostrongylidae</taxon>
        <taxon>Trichostrongylus</taxon>
    </lineage>
</organism>
<dbReference type="Proteomes" id="UP001331761">
    <property type="component" value="Unassembled WGS sequence"/>
</dbReference>
<evidence type="ECO:0000259" key="5">
    <source>
        <dbReference type="PROSITE" id="PS50836"/>
    </source>
</evidence>
<dbReference type="PROSITE" id="PS00022">
    <property type="entry name" value="EGF_1"/>
    <property type="match status" value="1"/>
</dbReference>
<evidence type="ECO:0000313" key="6">
    <source>
        <dbReference type="EMBL" id="KAK5986421.1"/>
    </source>
</evidence>
<feature type="domain" description="EGF-like" evidence="4">
    <location>
        <begin position="181"/>
        <end position="221"/>
    </location>
</feature>
<dbReference type="PROSITE" id="PS50026">
    <property type="entry name" value="EGF_3"/>
    <property type="match status" value="1"/>
</dbReference>
<dbReference type="InterPro" id="IPR000742">
    <property type="entry name" value="EGF"/>
</dbReference>
<feature type="region of interest" description="Disordered" evidence="2">
    <location>
        <begin position="533"/>
        <end position="552"/>
    </location>
</feature>
<name>A0AAN8FTL8_TRICO</name>
<dbReference type="InterPro" id="IPR005018">
    <property type="entry name" value="DOMON_domain"/>
</dbReference>